<feature type="domain" description="CCHC-type" evidence="2">
    <location>
        <begin position="68"/>
        <end position="82"/>
    </location>
</feature>
<evidence type="ECO:0000313" key="3">
    <source>
        <dbReference type="EMBL" id="CAL1587759.1"/>
    </source>
</evidence>
<dbReference type="PANTHER" id="PTHR47331:SF5">
    <property type="entry name" value="RIBONUCLEASE H"/>
    <property type="match status" value="1"/>
</dbReference>
<evidence type="ECO:0000256" key="1">
    <source>
        <dbReference type="PROSITE-ProRule" id="PRU00047"/>
    </source>
</evidence>
<evidence type="ECO:0000259" key="2">
    <source>
        <dbReference type="PROSITE" id="PS50158"/>
    </source>
</evidence>
<dbReference type="GO" id="GO:0003676">
    <property type="term" value="F:nucleic acid binding"/>
    <property type="evidence" value="ECO:0007669"/>
    <property type="project" value="InterPro"/>
</dbReference>
<dbReference type="PROSITE" id="PS50158">
    <property type="entry name" value="ZF_CCHC"/>
    <property type="match status" value="1"/>
</dbReference>
<accession>A0AAV2KDW3</accession>
<keyword evidence="1" id="KW-0862">Zinc</keyword>
<dbReference type="GO" id="GO:0008270">
    <property type="term" value="F:zinc ion binding"/>
    <property type="evidence" value="ECO:0007669"/>
    <property type="project" value="UniProtKB-KW"/>
</dbReference>
<keyword evidence="1" id="KW-0863">Zinc-finger</keyword>
<gene>
    <name evidence="3" type="ORF">KC01_LOCUS17685</name>
</gene>
<dbReference type="AlphaFoldDB" id="A0AAV2KDW3"/>
<protein>
    <recommendedName>
        <fullName evidence="2">CCHC-type domain-containing protein</fullName>
    </recommendedName>
</protein>
<organism evidence="3 4">
    <name type="scientific">Knipowitschia caucasica</name>
    <name type="common">Caucasian dwarf goby</name>
    <name type="synonym">Pomatoschistus caucasicus</name>
    <dbReference type="NCBI Taxonomy" id="637954"/>
    <lineage>
        <taxon>Eukaryota</taxon>
        <taxon>Metazoa</taxon>
        <taxon>Chordata</taxon>
        <taxon>Craniata</taxon>
        <taxon>Vertebrata</taxon>
        <taxon>Euteleostomi</taxon>
        <taxon>Actinopterygii</taxon>
        <taxon>Neopterygii</taxon>
        <taxon>Teleostei</taxon>
        <taxon>Neoteleostei</taxon>
        <taxon>Acanthomorphata</taxon>
        <taxon>Gobiaria</taxon>
        <taxon>Gobiiformes</taxon>
        <taxon>Gobioidei</taxon>
        <taxon>Gobiidae</taxon>
        <taxon>Gobiinae</taxon>
        <taxon>Knipowitschia</taxon>
    </lineage>
</organism>
<keyword evidence="1" id="KW-0479">Metal-binding</keyword>
<sequence>MLYLKTYLADEAKKAVEGYFFRNSDQAYQGIWDVLEESDESHGIVKCPNFAAKASDEKTTFIRENHLCFGCLRKGHVTKECKVRHSCEMRNYLRFLCGMDCFGPFVTKQGRKEHKSHAGGVWERQIRTIRNVLNASISQHVYGYHPRQRVGSEAEGGCIPLMSRVMRVCHLRQGPSPYVHNLHGR</sequence>
<proteinExistence type="predicted"/>
<keyword evidence="4" id="KW-1185">Reference proteome</keyword>
<dbReference type="InterPro" id="IPR001878">
    <property type="entry name" value="Znf_CCHC"/>
</dbReference>
<name>A0AAV2KDW3_KNICA</name>
<dbReference type="Proteomes" id="UP001497482">
    <property type="component" value="Chromosome 18"/>
</dbReference>
<evidence type="ECO:0000313" key="4">
    <source>
        <dbReference type="Proteomes" id="UP001497482"/>
    </source>
</evidence>
<dbReference type="PANTHER" id="PTHR47331">
    <property type="entry name" value="PHD-TYPE DOMAIN-CONTAINING PROTEIN"/>
    <property type="match status" value="1"/>
</dbReference>
<dbReference type="EMBL" id="OZ035840">
    <property type="protein sequence ID" value="CAL1587759.1"/>
    <property type="molecule type" value="Genomic_DNA"/>
</dbReference>
<reference evidence="3 4" key="1">
    <citation type="submission" date="2024-04" db="EMBL/GenBank/DDBJ databases">
        <authorList>
            <person name="Waldvogel A.-M."/>
            <person name="Schoenle A."/>
        </authorList>
    </citation>
    <scope>NUCLEOTIDE SEQUENCE [LARGE SCALE GENOMIC DNA]</scope>
</reference>